<sequence length="72" mass="8299">MVYLSTLIVLCFSTFSSLKNMTCDICSYFIKVHSTHLFYPRDATIRSCFKEGSKIRCSLCLSKCITKQVHSY</sequence>
<name>A0A2M3ZXF1_9DIPT</name>
<keyword evidence="1" id="KW-0732">Signal</keyword>
<feature type="signal peptide" evidence="1">
    <location>
        <begin position="1"/>
        <end position="18"/>
    </location>
</feature>
<dbReference type="AlphaFoldDB" id="A0A2M3ZXF1"/>
<dbReference type="EMBL" id="GGFM01012401">
    <property type="protein sequence ID" value="MBW33152.1"/>
    <property type="molecule type" value="Transcribed_RNA"/>
</dbReference>
<feature type="chain" id="PRO_5014759790" evidence="1">
    <location>
        <begin position="19"/>
        <end position="72"/>
    </location>
</feature>
<organism evidence="2">
    <name type="scientific">Anopheles braziliensis</name>
    <dbReference type="NCBI Taxonomy" id="58242"/>
    <lineage>
        <taxon>Eukaryota</taxon>
        <taxon>Metazoa</taxon>
        <taxon>Ecdysozoa</taxon>
        <taxon>Arthropoda</taxon>
        <taxon>Hexapoda</taxon>
        <taxon>Insecta</taxon>
        <taxon>Pterygota</taxon>
        <taxon>Neoptera</taxon>
        <taxon>Endopterygota</taxon>
        <taxon>Diptera</taxon>
        <taxon>Nematocera</taxon>
        <taxon>Culicoidea</taxon>
        <taxon>Culicidae</taxon>
        <taxon>Anophelinae</taxon>
        <taxon>Anopheles</taxon>
    </lineage>
</organism>
<proteinExistence type="predicted"/>
<evidence type="ECO:0000313" key="2">
    <source>
        <dbReference type="EMBL" id="MBW33152.1"/>
    </source>
</evidence>
<protein>
    <submittedName>
        <fullName evidence="2">Putative secreted peptide</fullName>
    </submittedName>
</protein>
<accession>A0A2M3ZXF1</accession>
<reference evidence="2" key="1">
    <citation type="submission" date="2018-01" db="EMBL/GenBank/DDBJ databases">
        <title>An insight into the sialome of Amazonian anophelines.</title>
        <authorList>
            <person name="Ribeiro J.M."/>
            <person name="Scarpassa V."/>
            <person name="Calvo E."/>
        </authorList>
    </citation>
    <scope>NUCLEOTIDE SEQUENCE</scope>
    <source>
        <tissue evidence="2">Salivary glands</tissue>
    </source>
</reference>
<evidence type="ECO:0000256" key="1">
    <source>
        <dbReference type="SAM" id="SignalP"/>
    </source>
</evidence>